<dbReference type="PROSITE" id="PS51186">
    <property type="entry name" value="GNAT"/>
    <property type="match status" value="1"/>
</dbReference>
<accession>A0A0B6RMR7</accession>
<name>A0A0B6RMR7_BURPL</name>
<feature type="domain" description="N-acetyltransferase" evidence="1">
    <location>
        <begin position="27"/>
        <end position="159"/>
    </location>
</feature>
<dbReference type="SUPFAM" id="SSF55729">
    <property type="entry name" value="Acyl-CoA N-acyltransferases (Nat)"/>
    <property type="match status" value="1"/>
</dbReference>
<dbReference type="EMBL" id="CP002580">
    <property type="protein sequence ID" value="AJK46622.1"/>
    <property type="molecule type" value="Genomic_DNA"/>
</dbReference>
<dbReference type="Proteomes" id="UP000031838">
    <property type="component" value="Chromosome 1"/>
</dbReference>
<dbReference type="CDD" id="cd04301">
    <property type="entry name" value="NAT_SF"/>
    <property type="match status" value="1"/>
</dbReference>
<dbReference type="PANTHER" id="PTHR43451:SF1">
    <property type="entry name" value="ACETYLTRANSFERASE"/>
    <property type="match status" value="1"/>
</dbReference>
<reference evidence="3" key="1">
    <citation type="submission" date="2011-03" db="EMBL/GenBank/DDBJ databases">
        <authorList>
            <person name="Voget S."/>
            <person name="Streit W.R."/>
            <person name="Jaeger K.E."/>
            <person name="Daniel R."/>
        </authorList>
    </citation>
    <scope>NUCLEOTIDE SEQUENCE [LARGE SCALE GENOMIC DNA]</scope>
    <source>
        <strain evidence="3">PG1</strain>
    </source>
</reference>
<dbReference type="InterPro" id="IPR016181">
    <property type="entry name" value="Acyl_CoA_acyltransferase"/>
</dbReference>
<dbReference type="HOGENOM" id="CLU_087351_0_1_4"/>
<organism evidence="2 3">
    <name type="scientific">Burkholderia plantarii</name>
    <dbReference type="NCBI Taxonomy" id="41899"/>
    <lineage>
        <taxon>Bacteria</taxon>
        <taxon>Pseudomonadati</taxon>
        <taxon>Pseudomonadota</taxon>
        <taxon>Betaproteobacteria</taxon>
        <taxon>Burkholderiales</taxon>
        <taxon>Burkholderiaceae</taxon>
        <taxon>Burkholderia</taxon>
    </lineage>
</organism>
<dbReference type="Pfam" id="PF13673">
    <property type="entry name" value="Acetyltransf_10"/>
    <property type="match status" value="1"/>
</dbReference>
<dbReference type="KEGG" id="bgp:BGL_1c21130"/>
<protein>
    <submittedName>
        <fullName evidence="2">GCN5-like N-acetyltransferase</fullName>
    </submittedName>
</protein>
<dbReference type="AlphaFoldDB" id="A0A0B6RMR7"/>
<dbReference type="InterPro" id="IPR000182">
    <property type="entry name" value="GNAT_dom"/>
</dbReference>
<keyword evidence="2" id="KW-0808">Transferase</keyword>
<sequence>MTLRIRRFAVGDEAALLAVFRASVHGLAARDYTPVQIEAWAPTDADAGYHAQWARRMQALRPWVAEIDGRIVGYADLQPSGQIDHCFVAAEFARRGVGRALLAQLHCVARGAGIRTLWADVSLSAQSWFRQAGFAIEREQVVSVRGVALRNARMSKRLAAGDETGVAGSGPAATSRD</sequence>
<dbReference type="PANTHER" id="PTHR43451">
    <property type="entry name" value="ACETYLTRANSFERASE (GNAT) FAMILY PROTEIN"/>
    <property type="match status" value="1"/>
</dbReference>
<dbReference type="GO" id="GO:0016747">
    <property type="term" value="F:acyltransferase activity, transferring groups other than amino-acyl groups"/>
    <property type="evidence" value="ECO:0007669"/>
    <property type="project" value="InterPro"/>
</dbReference>
<gene>
    <name evidence="2" type="ORF">BGL_1c21130</name>
</gene>
<proteinExistence type="predicted"/>
<evidence type="ECO:0000259" key="1">
    <source>
        <dbReference type="PROSITE" id="PS51186"/>
    </source>
</evidence>
<keyword evidence="3" id="KW-1185">Reference proteome</keyword>
<dbReference type="InterPro" id="IPR052564">
    <property type="entry name" value="N-acetyltrans/Recomb-assoc"/>
</dbReference>
<evidence type="ECO:0000313" key="2">
    <source>
        <dbReference type="EMBL" id="AJK46622.1"/>
    </source>
</evidence>
<evidence type="ECO:0000313" key="3">
    <source>
        <dbReference type="Proteomes" id="UP000031838"/>
    </source>
</evidence>
<reference evidence="2 3" key="2">
    <citation type="journal article" date="2016" name="Appl. Microbiol. Biotechnol.">
        <title>Mutations improving production and secretion of extracellular lipase by Burkholderia glumae PG1.</title>
        <authorList>
            <person name="Knapp A."/>
            <person name="Voget S."/>
            <person name="Gao R."/>
            <person name="Zaburannyi N."/>
            <person name="Krysciak D."/>
            <person name="Breuer M."/>
            <person name="Hauer B."/>
            <person name="Streit W.R."/>
            <person name="Muller R."/>
            <person name="Daniel R."/>
            <person name="Jaeger K.E."/>
        </authorList>
    </citation>
    <scope>NUCLEOTIDE SEQUENCE [LARGE SCALE GENOMIC DNA]</scope>
    <source>
        <strain evidence="2 3">PG1</strain>
    </source>
</reference>
<dbReference type="RefSeq" id="WP_052498330.1">
    <property type="nucleotide sequence ID" value="NZ_CP002580.1"/>
</dbReference>
<dbReference type="Gene3D" id="3.40.630.30">
    <property type="match status" value="1"/>
</dbReference>